<sequence length="91" mass="9678">MIIRKVFLAIPLLVLFSTFSYSAVELNAAADNCQKIGSVSLSRNVVSPDDAKSQLDAFAKQRGASHYRINSLVSGGGNGGGLRVSADLYRC</sequence>
<evidence type="ECO:0000313" key="5">
    <source>
        <dbReference type="Proteomes" id="UP000262210"/>
    </source>
</evidence>
<organism evidence="4 5">
    <name type="scientific">Serratia grimesii</name>
    <dbReference type="NCBI Taxonomy" id="82995"/>
    <lineage>
        <taxon>Bacteria</taxon>
        <taxon>Pseudomonadati</taxon>
        <taxon>Pseudomonadota</taxon>
        <taxon>Gammaproteobacteria</taxon>
        <taxon>Enterobacterales</taxon>
        <taxon>Yersiniaceae</taxon>
        <taxon>Serratia</taxon>
    </lineage>
</organism>
<reference evidence="4 5" key="1">
    <citation type="journal article" date="2018" name="Nat. Biotechnol.">
        <title>A standardized bacterial taxonomy based on genome phylogeny substantially revises the tree of life.</title>
        <authorList>
            <person name="Parks D.H."/>
            <person name="Chuvochina M."/>
            <person name="Waite D.W."/>
            <person name="Rinke C."/>
            <person name="Skarshewski A."/>
            <person name="Chaumeil P.A."/>
            <person name="Hugenholtz P."/>
        </authorList>
    </citation>
    <scope>NUCLEOTIDE SEQUENCE [LARGE SCALE GENOMIC DNA]</scope>
    <source>
        <strain evidence="4">UBA11264</strain>
    </source>
</reference>
<keyword evidence="1 2" id="KW-0732">Signal</keyword>
<gene>
    <name evidence="4" type="ORF">DHV72_21105</name>
</gene>
<dbReference type="RefSeq" id="WP_278431920.1">
    <property type="nucleotide sequence ID" value="NZ_DPSM01000029.1"/>
</dbReference>
<feature type="chain" id="PRO_5039305629" description="YdgH/BhsA/McbA-like domain-containing protein" evidence="2">
    <location>
        <begin position="24"/>
        <end position="91"/>
    </location>
</feature>
<protein>
    <recommendedName>
        <fullName evidence="3">YdgH/BhsA/McbA-like domain-containing protein</fullName>
    </recommendedName>
</protein>
<evidence type="ECO:0000259" key="3">
    <source>
        <dbReference type="Pfam" id="PF07338"/>
    </source>
</evidence>
<dbReference type="AlphaFoldDB" id="A0A9C7QYN5"/>
<evidence type="ECO:0000313" key="4">
    <source>
        <dbReference type="EMBL" id="HCK02500.1"/>
    </source>
</evidence>
<feature type="domain" description="YdgH/BhsA/McbA-like" evidence="3">
    <location>
        <begin position="34"/>
        <end position="90"/>
    </location>
</feature>
<comment type="caution">
    <text evidence="4">The sequence shown here is derived from an EMBL/GenBank/DDBJ whole genome shotgun (WGS) entry which is preliminary data.</text>
</comment>
<dbReference type="Pfam" id="PF07338">
    <property type="entry name" value="YdgH_BhsA-like"/>
    <property type="match status" value="1"/>
</dbReference>
<dbReference type="InterPro" id="IPR036275">
    <property type="entry name" value="YdgH-like_sf"/>
</dbReference>
<dbReference type="Proteomes" id="UP000262210">
    <property type="component" value="Unassembled WGS sequence"/>
</dbReference>
<dbReference type="InterPro" id="IPR025543">
    <property type="entry name" value="Dodecin-like"/>
</dbReference>
<dbReference type="Gene3D" id="3.30.1660.10">
    <property type="entry name" value="Flavin-binding protein dodecin"/>
    <property type="match status" value="1"/>
</dbReference>
<dbReference type="SUPFAM" id="SSF159871">
    <property type="entry name" value="YdgH-like"/>
    <property type="match status" value="1"/>
</dbReference>
<dbReference type="InterPro" id="IPR010854">
    <property type="entry name" value="YdgH/BhsA/McbA-like_dom"/>
</dbReference>
<evidence type="ECO:0000256" key="2">
    <source>
        <dbReference type="SAM" id="SignalP"/>
    </source>
</evidence>
<proteinExistence type="predicted"/>
<evidence type="ECO:0000256" key="1">
    <source>
        <dbReference type="ARBA" id="ARBA00022729"/>
    </source>
</evidence>
<accession>A0A9C7QYN5</accession>
<feature type="signal peptide" evidence="2">
    <location>
        <begin position="1"/>
        <end position="23"/>
    </location>
</feature>
<name>A0A9C7QYN5_9GAMM</name>
<dbReference type="EMBL" id="DPSM01000029">
    <property type="protein sequence ID" value="HCK02500.1"/>
    <property type="molecule type" value="Genomic_DNA"/>
</dbReference>